<evidence type="ECO:0000313" key="4">
    <source>
        <dbReference type="Proteomes" id="UP001472866"/>
    </source>
</evidence>
<dbReference type="InterPro" id="IPR001932">
    <property type="entry name" value="PPM-type_phosphatase-like_dom"/>
</dbReference>
<dbReference type="PROSITE" id="PS51746">
    <property type="entry name" value="PPM_2"/>
    <property type="match status" value="1"/>
</dbReference>
<dbReference type="PANTHER" id="PTHR47992">
    <property type="entry name" value="PROTEIN PHOSPHATASE"/>
    <property type="match status" value="1"/>
</dbReference>
<dbReference type="Gene3D" id="3.60.40.10">
    <property type="entry name" value="PPM-type phosphatase domain"/>
    <property type="match status" value="1"/>
</dbReference>
<dbReference type="SUPFAM" id="SSF81606">
    <property type="entry name" value="PP2C-like"/>
    <property type="match status" value="1"/>
</dbReference>
<dbReference type="EMBL" id="CP151501">
    <property type="protein sequence ID" value="WZN59311.1"/>
    <property type="molecule type" value="Genomic_DNA"/>
</dbReference>
<protein>
    <submittedName>
        <fullName evidence="3">Serine/threonine protein phosphatase 2C</fullName>
    </submittedName>
</protein>
<keyword evidence="4" id="KW-1185">Reference proteome</keyword>
<name>A0AAX4P0R1_9CHLO</name>
<sequence>MTRTIGDRVAGDVSLSTPEVRHLTMPRSGGRLILASDGLWDAVTPKQAFSLAKRTPAGKAAQKLCRASVKALGKRDDITVVVVDVVEPERAVRRDPDAPCGPEPKQHFVRCVSPGARAGQSDKQRLSGEKWRLWNAYAFAGACRHLRQEQERAETMEREAEQARMAELEAEAEAEARLREVSVVEEGGGDDGGGWEVPRRRNSSNHAKGAAAGSVEEERARRREEAAERKKQKKRARKQEKLARREAAEAAGDAGPVAGGTEAGTQPRRQNGRAGRKPKTLPGRGRGTAQDAPSGGKPRGRQDRGRRGMPGADRPTQNQNPDQSHAEANGDASSPSRRTVTVTIAKPATLTSKPSRGRHPVSSNGGHQGQQRQPRSPRKGGRGGRSEANMGRGRGQNGVHTPLDGGGGGGGEGGSSPGGSPMKKGSRGRGRGGRRPRGRGGLAPAGGRAPSEGFGCAREEWGAKEEQAGRRLLQMIRMSGQT</sequence>
<reference evidence="3 4" key="1">
    <citation type="submission" date="2024-03" db="EMBL/GenBank/DDBJ databases">
        <title>Complete genome sequence of the green alga Chloropicon roscoffensis RCC1871.</title>
        <authorList>
            <person name="Lemieux C."/>
            <person name="Pombert J.-F."/>
            <person name="Otis C."/>
            <person name="Turmel M."/>
        </authorList>
    </citation>
    <scope>NUCLEOTIDE SEQUENCE [LARGE SCALE GENOMIC DNA]</scope>
    <source>
        <strain evidence="3 4">RCC1871</strain>
    </source>
</reference>
<feature type="compositionally biased region" description="Basic residues" evidence="1">
    <location>
        <begin position="424"/>
        <end position="438"/>
    </location>
</feature>
<organism evidence="3 4">
    <name type="scientific">Chloropicon roscoffensis</name>
    <dbReference type="NCBI Taxonomy" id="1461544"/>
    <lineage>
        <taxon>Eukaryota</taxon>
        <taxon>Viridiplantae</taxon>
        <taxon>Chlorophyta</taxon>
        <taxon>Chloropicophyceae</taxon>
        <taxon>Chloropicales</taxon>
        <taxon>Chloropicaceae</taxon>
        <taxon>Chloropicon</taxon>
    </lineage>
</organism>
<feature type="domain" description="PPM-type phosphatase" evidence="2">
    <location>
        <begin position="1"/>
        <end position="85"/>
    </location>
</feature>
<feature type="compositionally biased region" description="Basic residues" evidence="1">
    <location>
        <begin position="270"/>
        <end position="279"/>
    </location>
</feature>
<dbReference type="GO" id="GO:0004722">
    <property type="term" value="F:protein serine/threonine phosphatase activity"/>
    <property type="evidence" value="ECO:0007669"/>
    <property type="project" value="InterPro"/>
</dbReference>
<proteinExistence type="predicted"/>
<feature type="compositionally biased region" description="Basic and acidic residues" evidence="1">
    <location>
        <begin position="216"/>
        <end position="229"/>
    </location>
</feature>
<dbReference type="Pfam" id="PF00481">
    <property type="entry name" value="PP2C"/>
    <property type="match status" value="1"/>
</dbReference>
<accession>A0AAX4P0R1</accession>
<evidence type="ECO:0000259" key="2">
    <source>
        <dbReference type="PROSITE" id="PS51746"/>
    </source>
</evidence>
<dbReference type="InterPro" id="IPR036457">
    <property type="entry name" value="PPM-type-like_dom_sf"/>
</dbReference>
<feature type="compositionally biased region" description="Gly residues" evidence="1">
    <location>
        <begin position="404"/>
        <end position="417"/>
    </location>
</feature>
<gene>
    <name evidence="3" type="ORF">HKI87_01g08370</name>
</gene>
<dbReference type="Proteomes" id="UP001472866">
    <property type="component" value="Chromosome 01"/>
</dbReference>
<dbReference type="InterPro" id="IPR015655">
    <property type="entry name" value="PP2C"/>
</dbReference>
<evidence type="ECO:0000313" key="3">
    <source>
        <dbReference type="EMBL" id="WZN59311.1"/>
    </source>
</evidence>
<feature type="region of interest" description="Disordered" evidence="1">
    <location>
        <begin position="177"/>
        <end position="455"/>
    </location>
</feature>
<feature type="compositionally biased region" description="Basic and acidic residues" evidence="1">
    <location>
        <begin position="239"/>
        <end position="248"/>
    </location>
</feature>
<evidence type="ECO:0000256" key="1">
    <source>
        <dbReference type="SAM" id="MobiDB-lite"/>
    </source>
</evidence>
<feature type="compositionally biased region" description="Polar residues" evidence="1">
    <location>
        <begin position="331"/>
        <end position="342"/>
    </location>
</feature>
<dbReference type="AlphaFoldDB" id="A0AAX4P0R1"/>